<dbReference type="AlphaFoldDB" id="A0A550C9L3"/>
<reference evidence="2 3" key="1">
    <citation type="journal article" date="2019" name="New Phytol.">
        <title>Comparative genomics reveals unique wood-decay strategies and fruiting body development in the Schizophyllaceae.</title>
        <authorList>
            <person name="Almasi E."/>
            <person name="Sahu N."/>
            <person name="Krizsan K."/>
            <person name="Balint B."/>
            <person name="Kovacs G.M."/>
            <person name="Kiss B."/>
            <person name="Cseklye J."/>
            <person name="Drula E."/>
            <person name="Henrissat B."/>
            <person name="Nagy I."/>
            <person name="Chovatia M."/>
            <person name="Adam C."/>
            <person name="LaButti K."/>
            <person name="Lipzen A."/>
            <person name="Riley R."/>
            <person name="Grigoriev I.V."/>
            <person name="Nagy L.G."/>
        </authorList>
    </citation>
    <scope>NUCLEOTIDE SEQUENCE [LARGE SCALE GENOMIC DNA]</scope>
    <source>
        <strain evidence="2 3">NL-1724</strain>
    </source>
</reference>
<feature type="compositionally biased region" description="Basic residues" evidence="1">
    <location>
        <begin position="115"/>
        <end position="126"/>
    </location>
</feature>
<gene>
    <name evidence="2" type="ORF">BD626DRAFT_78431</name>
</gene>
<name>A0A550C9L3_9AGAR</name>
<organism evidence="2 3">
    <name type="scientific">Schizophyllum amplum</name>
    <dbReference type="NCBI Taxonomy" id="97359"/>
    <lineage>
        <taxon>Eukaryota</taxon>
        <taxon>Fungi</taxon>
        <taxon>Dikarya</taxon>
        <taxon>Basidiomycota</taxon>
        <taxon>Agaricomycotina</taxon>
        <taxon>Agaricomycetes</taxon>
        <taxon>Agaricomycetidae</taxon>
        <taxon>Agaricales</taxon>
        <taxon>Schizophyllaceae</taxon>
        <taxon>Schizophyllum</taxon>
    </lineage>
</organism>
<sequence length="163" mass="18043">MSRARARRWRSDTICLLTCHARCGRAGGNKTEMIQFGVHADDGSPNFACLSFSLRFAGAVSEPVSYKCSTPVPGAGCCVVAENVRCPYGVRFGCLTPPPHTGRSSPKRIAGQDTRKRKCRARRGREPRREGQPGIRRRSHCLRCQCHVKAVNSGWTSRWIRGA</sequence>
<evidence type="ECO:0000313" key="3">
    <source>
        <dbReference type="Proteomes" id="UP000320762"/>
    </source>
</evidence>
<comment type="caution">
    <text evidence="2">The sequence shown here is derived from an EMBL/GenBank/DDBJ whole genome shotgun (WGS) entry which is preliminary data.</text>
</comment>
<proteinExistence type="predicted"/>
<dbReference type="EMBL" id="VDMD01000016">
    <property type="protein sequence ID" value="TRM61473.1"/>
    <property type="molecule type" value="Genomic_DNA"/>
</dbReference>
<dbReference type="Proteomes" id="UP000320762">
    <property type="component" value="Unassembled WGS sequence"/>
</dbReference>
<protein>
    <submittedName>
        <fullName evidence="2">Uncharacterized protein</fullName>
    </submittedName>
</protein>
<keyword evidence="3" id="KW-1185">Reference proteome</keyword>
<evidence type="ECO:0000256" key="1">
    <source>
        <dbReference type="SAM" id="MobiDB-lite"/>
    </source>
</evidence>
<accession>A0A550C9L3</accession>
<evidence type="ECO:0000313" key="2">
    <source>
        <dbReference type="EMBL" id="TRM61473.1"/>
    </source>
</evidence>
<feature type="region of interest" description="Disordered" evidence="1">
    <location>
        <begin position="99"/>
        <end position="134"/>
    </location>
</feature>